<name>A0ACB7GZN7_MANES</name>
<keyword evidence="2" id="KW-1185">Reference proteome</keyword>
<accession>A0ACB7GZN7</accession>
<protein>
    <submittedName>
        <fullName evidence="1">Uncharacterized protein</fullName>
    </submittedName>
</protein>
<gene>
    <name evidence="1" type="ORF">MANES_10G105400v8</name>
</gene>
<sequence length="404" mass="45662">MDQSGKLLKDTRGYSCGRCRQRLLPNTSNVPEIQLQCPACKRIASAAACKTDGTVSYVVEKFKNKLLRRNNRQESDDSEKFISLNWNPSPLKSSSPPSSSRSDRRPRKRAVLVGVTYKRWKYMLKGTVNDVRNMRSFLIESFSFLPQNILVLTEDETEPYLIPTKKNIQISLQWLVNDCRSGDSLVFYFSGHGLRQPDFNGDERDGFDETICPVDFLKEGMIYDNDINSTIVWPLPKGVTLHAIVDACHSGTILDLVYVYNREKDEWEDNFPPNGTRKHTNGGLAISISACEDNQMAADTTAFTEKGMNGALTYLLIEIVKKNPNSTYKELLDNIHEAIVAVNNSGCLFSRVLRSVLGNMILQNSRKRRCVLSLIKNMHKGNGKFSRSLRGLSISSMTMKIRNL</sequence>
<dbReference type="EMBL" id="CM004396">
    <property type="protein sequence ID" value="KAG8645904.1"/>
    <property type="molecule type" value="Genomic_DNA"/>
</dbReference>
<organism evidence="1 2">
    <name type="scientific">Manihot esculenta</name>
    <name type="common">Cassava</name>
    <name type="synonym">Jatropha manihot</name>
    <dbReference type="NCBI Taxonomy" id="3983"/>
    <lineage>
        <taxon>Eukaryota</taxon>
        <taxon>Viridiplantae</taxon>
        <taxon>Streptophyta</taxon>
        <taxon>Embryophyta</taxon>
        <taxon>Tracheophyta</taxon>
        <taxon>Spermatophyta</taxon>
        <taxon>Magnoliopsida</taxon>
        <taxon>eudicotyledons</taxon>
        <taxon>Gunneridae</taxon>
        <taxon>Pentapetalae</taxon>
        <taxon>rosids</taxon>
        <taxon>fabids</taxon>
        <taxon>Malpighiales</taxon>
        <taxon>Euphorbiaceae</taxon>
        <taxon>Crotonoideae</taxon>
        <taxon>Manihoteae</taxon>
        <taxon>Manihot</taxon>
    </lineage>
</organism>
<comment type="caution">
    <text evidence="1">The sequence shown here is derived from an EMBL/GenBank/DDBJ whole genome shotgun (WGS) entry which is preliminary data.</text>
</comment>
<reference evidence="2" key="1">
    <citation type="journal article" date="2016" name="Nat. Biotechnol.">
        <title>Sequencing wild and cultivated cassava and related species reveals extensive interspecific hybridization and genetic diversity.</title>
        <authorList>
            <person name="Bredeson J.V."/>
            <person name="Lyons J.B."/>
            <person name="Prochnik S.E."/>
            <person name="Wu G.A."/>
            <person name="Ha C.M."/>
            <person name="Edsinger-Gonzales E."/>
            <person name="Grimwood J."/>
            <person name="Schmutz J."/>
            <person name="Rabbi I.Y."/>
            <person name="Egesi C."/>
            <person name="Nauluvula P."/>
            <person name="Lebot V."/>
            <person name="Ndunguru J."/>
            <person name="Mkamilo G."/>
            <person name="Bart R.S."/>
            <person name="Setter T.L."/>
            <person name="Gleadow R.M."/>
            <person name="Kulakow P."/>
            <person name="Ferguson M.E."/>
            <person name="Rounsley S."/>
            <person name="Rokhsar D.S."/>
        </authorList>
    </citation>
    <scope>NUCLEOTIDE SEQUENCE [LARGE SCALE GENOMIC DNA]</scope>
    <source>
        <strain evidence="2">cv. AM560-2</strain>
    </source>
</reference>
<dbReference type="Proteomes" id="UP000091857">
    <property type="component" value="Chromosome 10"/>
</dbReference>
<evidence type="ECO:0000313" key="2">
    <source>
        <dbReference type="Proteomes" id="UP000091857"/>
    </source>
</evidence>
<evidence type="ECO:0000313" key="1">
    <source>
        <dbReference type="EMBL" id="KAG8645904.1"/>
    </source>
</evidence>
<proteinExistence type="predicted"/>